<dbReference type="Proteomes" id="UP000092177">
    <property type="component" value="Unassembled WGS sequence"/>
</dbReference>
<sequence length="373" mass="42340">MSNPQDQHLDHLVPDDEVTDSEVDLESLRSETTSIKNSILEYRIENGRSYHKYKDGNMQHEICNVTFHGKLGFAPPCDEAAKVGRVLDLGTGTGLWAIDYGDYHPETEVLGVDLSPIQPQDVPPNVRFEVDDVEEDWLYSRPFDYIHLRFMNGSLVNWKKLITKAYNNLVPGGYFEIQDNDFVFTSDDSTLPPEQPLAEFGQLIREAVERFGSAFVPCPELKNLMVDVGFEDVILEKFKWPSNPWPKDDHHKRIGQWNFHNFADAAEALALAPLTRAHGWTKEEVQVFLVGVRKDMRDPKIHSYMPIYNIVGRKPMKEDTPAPPQDTAQGQDIVPAANAAPPRAHPLIRKILFSSLEQDSVLTTEGMFVLEEV</sequence>
<dbReference type="SUPFAM" id="SSF53335">
    <property type="entry name" value="S-adenosyl-L-methionine-dependent methyltransferases"/>
    <property type="match status" value="1"/>
</dbReference>
<gene>
    <name evidence="3" type="ORF">CH63R_09912</name>
</gene>
<dbReference type="EMBL" id="LTAN01000007">
    <property type="protein sequence ID" value="OBR05792.1"/>
    <property type="molecule type" value="Genomic_DNA"/>
</dbReference>
<proteinExistence type="inferred from homology"/>
<reference evidence="4" key="1">
    <citation type="journal article" date="2017" name="BMC Genomics">
        <title>Gapless genome assembly of Colletotrichum higginsianum reveals chromosome structure and association of transposable elements with secondary metabolite gene clusters.</title>
        <authorList>
            <person name="Dallery J.-F."/>
            <person name="Lapalu N."/>
            <person name="Zampounis A."/>
            <person name="Pigne S."/>
            <person name="Luyten I."/>
            <person name="Amselem J."/>
            <person name="Wittenberg A.H.J."/>
            <person name="Zhou S."/>
            <person name="de Queiroz M.V."/>
            <person name="Robin G.P."/>
            <person name="Auger A."/>
            <person name="Hainaut M."/>
            <person name="Henrissat B."/>
            <person name="Kim K.-T."/>
            <person name="Lee Y.-H."/>
            <person name="Lespinet O."/>
            <person name="Schwartz D.C."/>
            <person name="Thon M.R."/>
            <person name="O'Connell R.J."/>
        </authorList>
    </citation>
    <scope>NUCLEOTIDE SEQUENCE [LARGE SCALE GENOMIC DNA]</scope>
    <source>
        <strain evidence="4">IMI 349063</strain>
    </source>
</reference>
<comment type="caution">
    <text evidence="3">The sequence shown here is derived from an EMBL/GenBank/DDBJ whole genome shotgun (WGS) entry which is preliminary data.</text>
</comment>
<evidence type="ECO:0000313" key="3">
    <source>
        <dbReference type="EMBL" id="OBR05792.1"/>
    </source>
</evidence>
<dbReference type="Gene3D" id="3.40.50.150">
    <property type="entry name" value="Vaccinia Virus protein VP39"/>
    <property type="match status" value="1"/>
</dbReference>
<dbReference type="Pfam" id="PF13489">
    <property type="entry name" value="Methyltransf_23"/>
    <property type="match status" value="1"/>
</dbReference>
<evidence type="ECO:0000256" key="1">
    <source>
        <dbReference type="ARBA" id="ARBA00038158"/>
    </source>
</evidence>
<feature type="region of interest" description="Disordered" evidence="2">
    <location>
        <begin position="1"/>
        <end position="25"/>
    </location>
</feature>
<dbReference type="OrthoDB" id="2013972at2759"/>
<dbReference type="PANTHER" id="PTHR43591:SF105">
    <property type="entry name" value="METHYLTRANSFERASE DOMAIN-CONTAINING PROTEIN-RELATED"/>
    <property type="match status" value="1"/>
</dbReference>
<dbReference type="AlphaFoldDB" id="A0A1B7Y1B9"/>
<feature type="compositionally biased region" description="Acidic residues" evidence="2">
    <location>
        <begin position="15"/>
        <end position="25"/>
    </location>
</feature>
<protein>
    <submittedName>
        <fullName evidence="3">UMTA protein</fullName>
    </submittedName>
</protein>
<dbReference type="RefSeq" id="XP_018154310.1">
    <property type="nucleotide sequence ID" value="XM_018304886.1"/>
</dbReference>
<dbReference type="InterPro" id="IPR029063">
    <property type="entry name" value="SAM-dependent_MTases_sf"/>
</dbReference>
<dbReference type="GO" id="GO:0008168">
    <property type="term" value="F:methyltransferase activity"/>
    <property type="evidence" value="ECO:0007669"/>
    <property type="project" value="TreeGrafter"/>
</dbReference>
<accession>A0A1B7Y1B9</accession>
<dbReference type="CDD" id="cd02440">
    <property type="entry name" value="AdoMet_MTases"/>
    <property type="match status" value="1"/>
</dbReference>
<dbReference type="PANTHER" id="PTHR43591">
    <property type="entry name" value="METHYLTRANSFERASE"/>
    <property type="match status" value="1"/>
</dbReference>
<name>A0A1B7Y1B9_COLHI</name>
<comment type="similarity">
    <text evidence="1">Belongs to the methyltransferase superfamily. LaeA methyltransferase family.</text>
</comment>
<evidence type="ECO:0000256" key="2">
    <source>
        <dbReference type="SAM" id="MobiDB-lite"/>
    </source>
</evidence>
<dbReference type="GeneID" id="28868993"/>
<organism evidence="3 4">
    <name type="scientific">Colletotrichum higginsianum (strain IMI 349063)</name>
    <name type="common">Crucifer anthracnose fungus</name>
    <dbReference type="NCBI Taxonomy" id="759273"/>
    <lineage>
        <taxon>Eukaryota</taxon>
        <taxon>Fungi</taxon>
        <taxon>Dikarya</taxon>
        <taxon>Ascomycota</taxon>
        <taxon>Pezizomycotina</taxon>
        <taxon>Sordariomycetes</taxon>
        <taxon>Hypocreomycetidae</taxon>
        <taxon>Glomerellales</taxon>
        <taxon>Glomerellaceae</taxon>
        <taxon>Colletotrichum</taxon>
        <taxon>Colletotrichum destructivum species complex</taxon>
    </lineage>
</organism>
<dbReference type="KEGG" id="chig:CH63R_09912"/>
<evidence type="ECO:0000313" key="4">
    <source>
        <dbReference type="Proteomes" id="UP000092177"/>
    </source>
</evidence>
<keyword evidence="4" id="KW-1185">Reference proteome</keyword>
<dbReference type="VEuPathDB" id="FungiDB:CH63R_09912"/>